<organism evidence="1 2">
    <name type="scientific">Candidatus Rhabdochlamydia oedothoracis</name>
    <dbReference type="NCBI Taxonomy" id="2720720"/>
    <lineage>
        <taxon>Bacteria</taxon>
        <taxon>Pseudomonadati</taxon>
        <taxon>Chlamydiota</taxon>
        <taxon>Chlamydiia</taxon>
        <taxon>Parachlamydiales</taxon>
        <taxon>Candidatus Rhabdochlamydiaceae</taxon>
        <taxon>Candidatus Rhabdochlamydia</taxon>
    </lineage>
</organism>
<dbReference type="EMBL" id="CP075587">
    <property type="protein sequence ID" value="QYF49243.1"/>
    <property type="molecule type" value="Genomic_DNA"/>
</dbReference>
<dbReference type="RefSeq" id="WP_215216499.1">
    <property type="nucleotide sequence ID" value="NZ_CP075587.1"/>
</dbReference>
<proteinExistence type="predicted"/>
<reference evidence="1 2" key="1">
    <citation type="journal article" date="2022" name="bioRxiv">
        <title>Ecology and evolution of chlamydial symbionts of arthropods.</title>
        <authorList>
            <person name="Halter T."/>
            <person name="Koestlbacher S."/>
            <person name="Collingro A."/>
            <person name="Sixt B.S."/>
            <person name="Toenshoff E.R."/>
            <person name="Hendrickx F."/>
            <person name="Kostanjsek R."/>
            <person name="Horn M."/>
        </authorList>
    </citation>
    <scope>NUCLEOTIDE SEQUENCE [LARGE SCALE GENOMIC DNA]</scope>
    <source>
        <strain evidence="1">W744xW776</strain>
    </source>
</reference>
<sequence>MMSSITSVQNLPEIIDNPTQNLQKSTFLGRAFHKISDARQYSLQSINHVVQSILSKCTYLVSFGYYNFEEVHPEEHMLKSCFANLFKELQKSALYQRQKIKNNPEVRILESSFADVFKEMQNSALYQRQKIKNNPE</sequence>
<dbReference type="Proteomes" id="UP000826014">
    <property type="component" value="Chromosome"/>
</dbReference>
<gene>
    <name evidence="1" type="ORF">RHABOEDO_001543</name>
</gene>
<evidence type="ECO:0008006" key="3">
    <source>
        <dbReference type="Google" id="ProtNLM"/>
    </source>
</evidence>
<evidence type="ECO:0000313" key="1">
    <source>
        <dbReference type="EMBL" id="QYF49243.1"/>
    </source>
</evidence>
<keyword evidence="2" id="KW-1185">Reference proteome</keyword>
<evidence type="ECO:0000313" key="2">
    <source>
        <dbReference type="Proteomes" id="UP000826014"/>
    </source>
</evidence>
<protein>
    <recommendedName>
        <fullName evidence="3">Four helix bundle protein</fullName>
    </recommendedName>
</protein>
<accession>A0ABX8V1X5</accession>
<name>A0ABX8V1X5_9BACT</name>